<keyword evidence="3" id="KW-1185">Reference proteome</keyword>
<dbReference type="OMA" id="ICTGSEC"/>
<dbReference type="Bgee" id="ENSECAG00000037355">
    <property type="expression patterns" value="Expressed in articular cartilage of joint and 6 other cell types or tissues"/>
</dbReference>
<name>A0A3Q2H9B6_HORSE</name>
<dbReference type="PaxDb" id="9796-ENSECAP00000029811"/>
<dbReference type="InParanoid" id="A0A3Q2H9B6"/>
<accession>A0A3Q2I1V7</accession>
<reference evidence="2" key="2">
    <citation type="submission" date="2025-05" db="UniProtKB">
        <authorList>
            <consortium name="Ensembl"/>
        </authorList>
    </citation>
    <scope>IDENTIFICATION</scope>
    <source>
        <strain evidence="2">Thoroughbred</strain>
    </source>
</reference>
<proteinExistence type="predicted"/>
<dbReference type="Ensembl" id="ENSECAT00000055423.2">
    <property type="protein sequence ID" value="ENSECAP00000029811.2"/>
    <property type="gene ID" value="ENSECAG00000030805.2"/>
</dbReference>
<evidence type="ECO:0000256" key="1">
    <source>
        <dbReference type="SAM" id="MobiDB-lite"/>
    </source>
</evidence>
<accession>A0A3Q2H9B6</accession>
<dbReference type="SUPFAM" id="SSF53098">
    <property type="entry name" value="Ribonuclease H-like"/>
    <property type="match status" value="1"/>
</dbReference>
<sequence>MFSKRSDNENENDYNTNASKIPSPKKKAKRLCYFNDRWKDTYNWIREVNNPNPALCTICRKEFGIGHGGEGDVKAHMETESHKSRMRQSGASKPIKSGFISRKYTNVQAKVAATELTWAYHTNRHALSYRSLDCSMKLSKVTFSDSEVATKISCGRTKGEILITDVLAPYSVELVLSFLTNGHVFYSLSTTGDAPNHGHKKIFPLALRYFDLKNGVSDRLLDFYEDCNETPEILKQKIVDILSKYKLDLAHLSAYSSDCANVNFSKFHSVYKLLNEENGKIVPLPCPARLVYNTAKKGCDLLKCDIETFIMKVLGHFSVSSKCAEPLNEIFDFIEVGGDDVFRHVPTRWTSLLPAIEKMLKCWPAIKSYFQSVGPEECPLIWKYIEDESGEKDCSETEIYMLFL</sequence>
<dbReference type="Ensembl" id="ENSECAT00000123202.1">
    <property type="protein sequence ID" value="ENSECAP00000077117.1"/>
    <property type="gene ID" value="ENSECAG00000030805.2"/>
</dbReference>
<reference evidence="2 3" key="1">
    <citation type="journal article" date="2009" name="Science">
        <title>Genome sequence, comparative analysis, and population genetics of the domestic horse.</title>
        <authorList>
            <consortium name="Broad Institute Genome Sequencing Platform"/>
            <consortium name="Broad Institute Whole Genome Assembly Team"/>
            <person name="Wade C.M."/>
            <person name="Giulotto E."/>
            <person name="Sigurdsson S."/>
            <person name="Zoli M."/>
            <person name="Gnerre S."/>
            <person name="Imsland F."/>
            <person name="Lear T.L."/>
            <person name="Adelson D.L."/>
            <person name="Bailey E."/>
            <person name="Bellone R.R."/>
            <person name="Bloecker H."/>
            <person name="Distl O."/>
            <person name="Edgar R.C."/>
            <person name="Garber M."/>
            <person name="Leeb T."/>
            <person name="Mauceli E."/>
            <person name="MacLeod J.N."/>
            <person name="Penedo M.C.T."/>
            <person name="Raison J.M."/>
            <person name="Sharpe T."/>
            <person name="Vogel J."/>
            <person name="Andersson L."/>
            <person name="Antczak D.F."/>
            <person name="Biagi T."/>
            <person name="Binns M.M."/>
            <person name="Chowdhary B.P."/>
            <person name="Coleman S.J."/>
            <person name="Della Valle G."/>
            <person name="Fryc S."/>
            <person name="Guerin G."/>
            <person name="Hasegawa T."/>
            <person name="Hill E.W."/>
            <person name="Jurka J."/>
            <person name="Kiialainen A."/>
            <person name="Lindgren G."/>
            <person name="Liu J."/>
            <person name="Magnani E."/>
            <person name="Mickelson J.R."/>
            <person name="Murray J."/>
            <person name="Nergadze S.G."/>
            <person name="Onofrio R."/>
            <person name="Pedroni S."/>
            <person name="Piras M.F."/>
            <person name="Raudsepp T."/>
            <person name="Rocchi M."/>
            <person name="Roeed K.H."/>
            <person name="Ryder O.A."/>
            <person name="Searle S."/>
            <person name="Skow L."/>
            <person name="Swinburne J.E."/>
            <person name="Syvaenen A.C."/>
            <person name="Tozaki T."/>
            <person name="Valberg S.J."/>
            <person name="Vaudin M."/>
            <person name="White J.R."/>
            <person name="Zody M.C."/>
            <person name="Lander E.S."/>
            <person name="Lindblad-Toh K."/>
        </authorList>
    </citation>
    <scope>NUCLEOTIDE SEQUENCE [LARGE SCALE GENOMIC DNA]</scope>
    <source>
        <strain evidence="2 3">Thoroughbred</strain>
    </source>
</reference>
<dbReference type="PANTHER" id="PTHR37162:SF10">
    <property type="entry name" value="DUF4371 DOMAIN-CONTAINING PROTEIN"/>
    <property type="match status" value="1"/>
</dbReference>
<dbReference type="InterPro" id="IPR012337">
    <property type="entry name" value="RNaseH-like_sf"/>
</dbReference>
<dbReference type="Proteomes" id="UP000002281">
    <property type="component" value="Chromosome 20"/>
</dbReference>
<dbReference type="GeneTree" id="ENSGT00940000165202"/>
<dbReference type="AlphaFoldDB" id="A0A3Q2H9B6"/>
<dbReference type="STRING" id="9796.ENSECAP00000029811"/>
<evidence type="ECO:0000313" key="3">
    <source>
        <dbReference type="Proteomes" id="UP000002281"/>
    </source>
</evidence>
<protein>
    <submittedName>
        <fullName evidence="2">Uncharacterized protein</fullName>
    </submittedName>
</protein>
<feature type="region of interest" description="Disordered" evidence="1">
    <location>
        <begin position="1"/>
        <end position="22"/>
    </location>
</feature>
<dbReference type="Ensembl" id="ENSECAT00000045511.2">
    <property type="protein sequence ID" value="ENSECAP00000041029.1"/>
    <property type="gene ID" value="ENSECAG00000030805.2"/>
</dbReference>
<dbReference type="PANTHER" id="PTHR37162">
    <property type="entry name" value="HAT FAMILY DIMERISATION DOMAINCONTAINING PROTEIN-RELATED"/>
    <property type="match status" value="1"/>
</dbReference>
<organism evidence="2 3">
    <name type="scientific">Equus caballus</name>
    <name type="common">Horse</name>
    <dbReference type="NCBI Taxonomy" id="9796"/>
    <lineage>
        <taxon>Eukaryota</taxon>
        <taxon>Metazoa</taxon>
        <taxon>Chordata</taxon>
        <taxon>Craniata</taxon>
        <taxon>Vertebrata</taxon>
        <taxon>Euteleostomi</taxon>
        <taxon>Mammalia</taxon>
        <taxon>Eutheria</taxon>
        <taxon>Laurasiatheria</taxon>
        <taxon>Perissodactyla</taxon>
        <taxon>Equidae</taxon>
        <taxon>Equus</taxon>
    </lineage>
</organism>
<evidence type="ECO:0000313" key="2">
    <source>
        <dbReference type="Ensembl" id="ENSECAP00000029811.2"/>
    </source>
</evidence>